<feature type="domain" description="DUF4387" evidence="1">
    <location>
        <begin position="3"/>
        <end position="98"/>
    </location>
</feature>
<sequence length="107" mass="11754">MKIADLAQFVTSKNAGPFLLTVDIVFGDPDTYQRFKAMAPLTKAGVAELYGLDADQVLDIIPFDPAYAFKITMRRPWGSGAVGETDVYGAQQHIPIAEFDIPWETTS</sequence>
<dbReference type="AlphaFoldDB" id="W4L3P1"/>
<dbReference type="InterPro" id="IPR025496">
    <property type="entry name" value="DUF4387"/>
</dbReference>
<accession>W4L3P1</accession>
<proteinExistence type="predicted"/>
<dbReference type="PATRIC" id="fig|1429438.4.peg.7929"/>
<comment type="caution">
    <text evidence="2">The sequence shown here is derived from an EMBL/GenBank/DDBJ whole genome shotgun (WGS) entry which is preliminary data.</text>
</comment>
<dbReference type="HOGENOM" id="CLU_153284_0_0_7"/>
<dbReference type="EMBL" id="AZHW01001393">
    <property type="protein sequence ID" value="ETW92718.1"/>
    <property type="molecule type" value="Genomic_DNA"/>
</dbReference>
<protein>
    <recommendedName>
        <fullName evidence="1">DUF4387 domain-containing protein</fullName>
    </recommendedName>
</protein>
<evidence type="ECO:0000313" key="2">
    <source>
        <dbReference type="EMBL" id="ETW92718.1"/>
    </source>
</evidence>
<evidence type="ECO:0000313" key="3">
    <source>
        <dbReference type="Proteomes" id="UP000019141"/>
    </source>
</evidence>
<gene>
    <name evidence="2" type="ORF">ETSY1_42440</name>
</gene>
<dbReference type="Proteomes" id="UP000019141">
    <property type="component" value="Unassembled WGS sequence"/>
</dbReference>
<dbReference type="Pfam" id="PF14330">
    <property type="entry name" value="DUF4387"/>
    <property type="match status" value="1"/>
</dbReference>
<evidence type="ECO:0000259" key="1">
    <source>
        <dbReference type="Pfam" id="PF14330"/>
    </source>
</evidence>
<reference evidence="2 3" key="1">
    <citation type="journal article" date="2014" name="Nature">
        <title>An environmental bacterial taxon with a large and distinct metabolic repertoire.</title>
        <authorList>
            <person name="Wilson M.C."/>
            <person name="Mori T."/>
            <person name="Ruckert C."/>
            <person name="Uria A.R."/>
            <person name="Helf M.J."/>
            <person name="Takada K."/>
            <person name="Gernert C."/>
            <person name="Steffens U.A."/>
            <person name="Heycke N."/>
            <person name="Schmitt S."/>
            <person name="Rinke C."/>
            <person name="Helfrich E.J."/>
            <person name="Brachmann A.O."/>
            <person name="Gurgui C."/>
            <person name="Wakimoto T."/>
            <person name="Kracht M."/>
            <person name="Crusemann M."/>
            <person name="Hentschel U."/>
            <person name="Abe I."/>
            <person name="Matsunaga S."/>
            <person name="Kalinowski J."/>
            <person name="Takeyama H."/>
            <person name="Piel J."/>
        </authorList>
    </citation>
    <scope>NUCLEOTIDE SEQUENCE [LARGE SCALE GENOMIC DNA]</scope>
    <source>
        <strain evidence="3">TSY1</strain>
    </source>
</reference>
<keyword evidence="3" id="KW-1185">Reference proteome</keyword>
<organism evidence="2 3">
    <name type="scientific">Entotheonella factor</name>
    <dbReference type="NCBI Taxonomy" id="1429438"/>
    <lineage>
        <taxon>Bacteria</taxon>
        <taxon>Pseudomonadati</taxon>
        <taxon>Nitrospinota/Tectimicrobiota group</taxon>
        <taxon>Candidatus Tectimicrobiota</taxon>
        <taxon>Candidatus Entotheonellia</taxon>
        <taxon>Candidatus Entotheonellales</taxon>
        <taxon>Candidatus Entotheonellaceae</taxon>
        <taxon>Candidatus Entotheonella</taxon>
    </lineage>
</organism>
<name>W4L3P1_ENTF1</name>